<evidence type="ECO:0000313" key="4">
    <source>
        <dbReference type="EMBL" id="MBB5514390.1"/>
    </source>
</evidence>
<dbReference type="InterPro" id="IPR005653">
    <property type="entry name" value="OstA-like_N"/>
</dbReference>
<dbReference type="PANTHER" id="PTHR36504">
    <property type="entry name" value="LIPOPOLYSACCHARIDE EXPORT SYSTEM PROTEIN LPTA"/>
    <property type="match status" value="1"/>
</dbReference>
<dbReference type="GO" id="GO:0017089">
    <property type="term" value="F:glycolipid transfer activity"/>
    <property type="evidence" value="ECO:0007669"/>
    <property type="project" value="TreeGrafter"/>
</dbReference>
<protein>
    <submittedName>
        <fullName evidence="4">Lipopolysaccharide export system protein LptA</fullName>
    </submittedName>
</protein>
<dbReference type="InterPro" id="IPR052037">
    <property type="entry name" value="LPS_export_LptA"/>
</dbReference>
<dbReference type="EMBL" id="JACIJS010000001">
    <property type="protein sequence ID" value="MBB5514390.1"/>
    <property type="molecule type" value="Genomic_DNA"/>
</dbReference>
<name>A0A840WT67_9RHOB</name>
<dbReference type="AlphaFoldDB" id="A0A840WT67"/>
<proteinExistence type="predicted"/>
<accession>A0A840WT67</accession>
<evidence type="ECO:0000256" key="2">
    <source>
        <dbReference type="SAM" id="MobiDB-lite"/>
    </source>
</evidence>
<keyword evidence="1" id="KW-0732">Signal</keyword>
<keyword evidence="5" id="KW-1185">Reference proteome</keyword>
<evidence type="ECO:0000256" key="1">
    <source>
        <dbReference type="ARBA" id="ARBA00022729"/>
    </source>
</evidence>
<dbReference type="GO" id="GO:0015920">
    <property type="term" value="P:lipopolysaccharide transport"/>
    <property type="evidence" value="ECO:0007669"/>
    <property type="project" value="TreeGrafter"/>
</dbReference>
<feature type="domain" description="Organic solvent tolerance-like N-terminal" evidence="3">
    <location>
        <begin position="33"/>
        <end position="159"/>
    </location>
</feature>
<evidence type="ECO:0000313" key="5">
    <source>
        <dbReference type="Proteomes" id="UP000553766"/>
    </source>
</evidence>
<dbReference type="Pfam" id="PF03968">
    <property type="entry name" value="LptD_N"/>
    <property type="match status" value="1"/>
</dbReference>
<dbReference type="RefSeq" id="WP_184007905.1">
    <property type="nucleotide sequence ID" value="NZ_JACIJS010000001.1"/>
</dbReference>
<dbReference type="Proteomes" id="UP000553766">
    <property type="component" value="Unassembled WGS sequence"/>
</dbReference>
<organism evidence="4 5">
    <name type="scientific">Rubricella aquisinus</name>
    <dbReference type="NCBI Taxonomy" id="2028108"/>
    <lineage>
        <taxon>Bacteria</taxon>
        <taxon>Pseudomonadati</taxon>
        <taxon>Pseudomonadota</taxon>
        <taxon>Alphaproteobacteria</taxon>
        <taxon>Rhodobacterales</taxon>
        <taxon>Paracoccaceae</taxon>
        <taxon>Rubricella</taxon>
    </lineage>
</organism>
<feature type="region of interest" description="Disordered" evidence="2">
    <location>
        <begin position="75"/>
        <end position="98"/>
    </location>
</feature>
<reference evidence="4 5" key="1">
    <citation type="submission" date="2020-08" db="EMBL/GenBank/DDBJ databases">
        <title>Genomic Encyclopedia of Type Strains, Phase IV (KMG-IV): sequencing the most valuable type-strain genomes for metagenomic binning, comparative biology and taxonomic classification.</title>
        <authorList>
            <person name="Goeker M."/>
        </authorList>
    </citation>
    <scope>NUCLEOTIDE SEQUENCE [LARGE SCALE GENOMIC DNA]</scope>
    <source>
        <strain evidence="4 5">DSM 103377</strain>
    </source>
</reference>
<dbReference type="GO" id="GO:0009279">
    <property type="term" value="C:cell outer membrane"/>
    <property type="evidence" value="ECO:0007669"/>
    <property type="project" value="TreeGrafter"/>
</dbReference>
<dbReference type="PANTHER" id="PTHR36504:SF1">
    <property type="entry name" value="LIPOPOLYSACCHARIDE EXPORT SYSTEM PROTEIN LPTA"/>
    <property type="match status" value="1"/>
</dbReference>
<dbReference type="Gene3D" id="2.60.450.10">
    <property type="entry name" value="Lipopolysaccharide (LPS) transport protein A like domain"/>
    <property type="match status" value="1"/>
</dbReference>
<dbReference type="GO" id="GO:0030288">
    <property type="term" value="C:outer membrane-bounded periplasmic space"/>
    <property type="evidence" value="ECO:0007669"/>
    <property type="project" value="TreeGrafter"/>
</dbReference>
<comment type="caution">
    <text evidence="4">The sequence shown here is derived from an EMBL/GenBank/DDBJ whole genome shotgun (WGS) entry which is preliminary data.</text>
</comment>
<evidence type="ECO:0000259" key="3">
    <source>
        <dbReference type="Pfam" id="PF03968"/>
    </source>
</evidence>
<gene>
    <name evidence="4" type="ORF">FHS89_000388</name>
</gene>
<sequence length="177" mass="19072">MSLAGCLCAGAALGQSAAPFSSFQQDKEEPILVEADSLEIDQNINMAVFRGNVVIIQGDLRMSGDVVEVFYTETEEEPVEAPTDATVTDSTTDEPTDDGIERILATGNVSLISETETVEADQGDYNVEDGMLIMTGNVRMVQDRNILSSNRAEIDIENGRGQFTGRVRSVFTPSGDN</sequence>